<name>A0A011M794_9PROT</name>
<dbReference type="Proteomes" id="UP000020218">
    <property type="component" value="Unassembled WGS sequence"/>
</dbReference>
<dbReference type="PANTHER" id="PTHR42838">
    <property type="entry name" value="CYTOCHROME C OXIDASE SUBUNIT II"/>
    <property type="match status" value="1"/>
</dbReference>
<dbReference type="Pfam" id="PF00116">
    <property type="entry name" value="COX2"/>
    <property type="match status" value="1"/>
</dbReference>
<keyword evidence="4" id="KW-0812">Transmembrane</keyword>
<dbReference type="InterPro" id="IPR002429">
    <property type="entry name" value="CcO_II-like_C"/>
</dbReference>
<dbReference type="PROSITE" id="PS50857">
    <property type="entry name" value="COX2_CUA"/>
    <property type="match status" value="1"/>
</dbReference>
<comment type="caution">
    <text evidence="6">The sequence shown here is derived from an EMBL/GenBank/DDBJ whole genome shotgun (WGS) entry which is preliminary data.</text>
</comment>
<dbReference type="SUPFAM" id="SSF49503">
    <property type="entry name" value="Cupredoxins"/>
    <property type="match status" value="1"/>
</dbReference>
<proteinExistence type="predicted"/>
<dbReference type="GO" id="GO:0016491">
    <property type="term" value="F:oxidoreductase activity"/>
    <property type="evidence" value="ECO:0007669"/>
    <property type="project" value="UniProtKB-KW"/>
</dbReference>
<keyword evidence="2" id="KW-0479">Metal-binding</keyword>
<keyword evidence="3" id="KW-0186">Copper</keyword>
<dbReference type="InterPro" id="IPR051403">
    <property type="entry name" value="NosZ/Cyto_c_oxidase_sub2"/>
</dbReference>
<dbReference type="Gene3D" id="2.60.40.420">
    <property type="entry name" value="Cupredoxins - blue copper proteins"/>
    <property type="match status" value="1"/>
</dbReference>
<dbReference type="GO" id="GO:0016020">
    <property type="term" value="C:membrane"/>
    <property type="evidence" value="ECO:0007669"/>
    <property type="project" value="InterPro"/>
</dbReference>
<feature type="domain" description="Cytochrome oxidase subunit II copper A binding" evidence="5">
    <location>
        <begin position="92"/>
        <end position="182"/>
    </location>
</feature>
<evidence type="ECO:0000256" key="4">
    <source>
        <dbReference type="SAM" id="Phobius"/>
    </source>
</evidence>
<evidence type="ECO:0000256" key="1">
    <source>
        <dbReference type="ARBA" id="ARBA00004196"/>
    </source>
</evidence>
<dbReference type="STRING" id="1454001.AW08_03154"/>
<evidence type="ECO:0000256" key="3">
    <source>
        <dbReference type="ARBA" id="ARBA00023008"/>
    </source>
</evidence>
<sequence length="182" mass="20796">MSAILPPSERLWWKQPIDKVEWAWIAIAFVWGMVMFAMMIYWHIYGKQNLSNEAYKTTPEMFAAKAEKFIAENTIRTEKGLNGEDIPVAKVPAGGAGYLIARLWAWYPILELEKGQTYKIHLSSLDYNHGFSLQPVNINIQVIPGYEHVVKMTPTKEGTYAIVCNEYCGIGHHSMLGRIYVK</sequence>
<keyword evidence="7" id="KW-1185">Reference proteome</keyword>
<keyword evidence="4" id="KW-1133">Transmembrane helix</keyword>
<protein>
    <submittedName>
        <fullName evidence="6">Cytochrome c oxidase subunit 2</fullName>
        <ecNumber evidence="6">1.9.3.1</ecNumber>
    </submittedName>
</protein>
<evidence type="ECO:0000313" key="7">
    <source>
        <dbReference type="Proteomes" id="UP000020218"/>
    </source>
</evidence>
<dbReference type="EMBL" id="JFAX01000022">
    <property type="protein sequence ID" value="EXI65483.1"/>
    <property type="molecule type" value="Genomic_DNA"/>
</dbReference>
<comment type="subcellular location">
    <subcellularLocation>
        <location evidence="1">Cell envelope</location>
    </subcellularLocation>
</comment>
<dbReference type="AlphaFoldDB" id="A0A011M794"/>
<reference evidence="6" key="1">
    <citation type="submission" date="2014-02" db="EMBL/GenBank/DDBJ databases">
        <title>Expanding our view of genomic diversity in Candidatus Accumulibacter clades.</title>
        <authorList>
            <person name="Skennerton C.T."/>
            <person name="Barr J.J."/>
            <person name="Slater F.R."/>
            <person name="Bond P.L."/>
            <person name="Tyson G.W."/>
        </authorList>
    </citation>
    <scope>NUCLEOTIDE SEQUENCE [LARGE SCALE GENOMIC DNA]</scope>
</reference>
<accession>A0A011M794</accession>
<evidence type="ECO:0000259" key="5">
    <source>
        <dbReference type="PROSITE" id="PS50857"/>
    </source>
</evidence>
<gene>
    <name evidence="6" type="primary">cbaB</name>
    <name evidence="6" type="ORF">AW08_03154</name>
</gene>
<dbReference type="EC" id="1.9.3.1" evidence="6"/>
<dbReference type="GO" id="GO:0005507">
    <property type="term" value="F:copper ion binding"/>
    <property type="evidence" value="ECO:0007669"/>
    <property type="project" value="InterPro"/>
</dbReference>
<dbReference type="PATRIC" id="fig|1454001.3.peg.3199"/>
<dbReference type="PANTHER" id="PTHR42838:SF2">
    <property type="entry name" value="NITROUS-OXIDE REDUCTASE"/>
    <property type="match status" value="1"/>
</dbReference>
<evidence type="ECO:0000313" key="6">
    <source>
        <dbReference type="EMBL" id="EXI65483.1"/>
    </source>
</evidence>
<dbReference type="GO" id="GO:0004129">
    <property type="term" value="F:cytochrome-c oxidase activity"/>
    <property type="evidence" value="ECO:0007669"/>
    <property type="project" value="InterPro"/>
</dbReference>
<evidence type="ECO:0000256" key="2">
    <source>
        <dbReference type="ARBA" id="ARBA00022723"/>
    </source>
</evidence>
<dbReference type="CDD" id="cd13917">
    <property type="entry name" value="CuRO_HCO_II_like_4"/>
    <property type="match status" value="1"/>
</dbReference>
<feature type="transmembrane region" description="Helical" evidence="4">
    <location>
        <begin position="22"/>
        <end position="42"/>
    </location>
</feature>
<dbReference type="InterPro" id="IPR008972">
    <property type="entry name" value="Cupredoxin"/>
</dbReference>
<keyword evidence="4" id="KW-0472">Membrane</keyword>
<organism evidence="6 7">
    <name type="scientific">Candidatus Accumulibacter adjunctus</name>
    <dbReference type="NCBI Taxonomy" id="1454001"/>
    <lineage>
        <taxon>Bacteria</taxon>
        <taxon>Pseudomonadati</taxon>
        <taxon>Pseudomonadota</taxon>
        <taxon>Betaproteobacteria</taxon>
        <taxon>Candidatus Accumulibacter</taxon>
    </lineage>
</organism>
<keyword evidence="6" id="KW-0560">Oxidoreductase</keyword>
<dbReference type="GO" id="GO:0030313">
    <property type="term" value="C:cell envelope"/>
    <property type="evidence" value="ECO:0007669"/>
    <property type="project" value="UniProtKB-SubCell"/>
</dbReference>